<evidence type="ECO:0000313" key="1">
    <source>
        <dbReference type="EMBL" id="KII72398.1"/>
    </source>
</evidence>
<dbReference type="OrthoDB" id="7701410at2759"/>
<proteinExistence type="predicted"/>
<keyword evidence="2" id="KW-1185">Reference proteome</keyword>
<dbReference type="EMBL" id="JWZT01001253">
    <property type="protein sequence ID" value="KII72398.1"/>
    <property type="molecule type" value="Genomic_DNA"/>
</dbReference>
<reference evidence="1 2" key="1">
    <citation type="journal article" date="2014" name="Genome Biol. Evol.">
        <title>The genome of the myxosporean Thelohanellus kitauei shows adaptations to nutrient acquisition within its fish host.</title>
        <authorList>
            <person name="Yang Y."/>
            <person name="Xiong J."/>
            <person name="Zhou Z."/>
            <person name="Huo F."/>
            <person name="Miao W."/>
            <person name="Ran C."/>
            <person name="Liu Y."/>
            <person name="Zhang J."/>
            <person name="Feng J."/>
            <person name="Wang M."/>
            <person name="Wang M."/>
            <person name="Wang L."/>
            <person name="Yao B."/>
        </authorList>
    </citation>
    <scope>NUCLEOTIDE SEQUENCE [LARGE SCALE GENOMIC DNA]</scope>
    <source>
        <strain evidence="1">Wuqing</strain>
    </source>
</reference>
<accession>A0A0C2JSJ2</accession>
<name>A0A0C2JSJ2_THEKT</name>
<sequence>MYIGSAESHNLLTQCEAVRNVTSCCGHDLDSNDYHLFIDNFPSDVYDEFQNVSELPYTVGYHETRTLFFDVFVFIYRYPESITSPKARRFFILFLEFIKSIDVIVSIDVNSLFDCIEKCISYEPNKVLFIDENGVYNVFNYFHNQISNLSQKFENFCVQVFESDYVKRYHLYLVKLSENVNRIINVYSCINEEEVGLQLFSFLRMVHHLDLFDEIEFDVSRFYDCMNSTFMLMINKTDDNMLSPRVSKILSTILNRSRNTILIDELDKLILFASIFAFDLSRKLRRAVDSSEKFKMTTNKRQKISIIYLTLIVFPTIDHSQTRVLRRLLIELHHSVEKYIELPSTFNRCFNCKLLFAQIYIKSEVNLGILTNRTNHDKLYDFLKSFPHSLTLSTID</sequence>
<comment type="caution">
    <text evidence="1">The sequence shown here is derived from an EMBL/GenBank/DDBJ whole genome shotgun (WGS) entry which is preliminary data.</text>
</comment>
<evidence type="ECO:0000313" key="2">
    <source>
        <dbReference type="Proteomes" id="UP000031668"/>
    </source>
</evidence>
<protein>
    <submittedName>
        <fullName evidence="1">Uncharacterized protein</fullName>
    </submittedName>
</protein>
<organism evidence="1 2">
    <name type="scientific">Thelohanellus kitauei</name>
    <name type="common">Myxosporean</name>
    <dbReference type="NCBI Taxonomy" id="669202"/>
    <lineage>
        <taxon>Eukaryota</taxon>
        <taxon>Metazoa</taxon>
        <taxon>Cnidaria</taxon>
        <taxon>Myxozoa</taxon>
        <taxon>Myxosporea</taxon>
        <taxon>Bivalvulida</taxon>
        <taxon>Platysporina</taxon>
        <taxon>Myxobolidae</taxon>
        <taxon>Thelohanellus</taxon>
    </lineage>
</organism>
<dbReference type="AlphaFoldDB" id="A0A0C2JSJ2"/>
<dbReference type="Proteomes" id="UP000031668">
    <property type="component" value="Unassembled WGS sequence"/>
</dbReference>
<gene>
    <name evidence="1" type="ORF">RF11_05055</name>
</gene>